<dbReference type="EC" id="2.4.-.-" evidence="3"/>
<comment type="caution">
    <text evidence="3">The sequence shown here is derived from an EMBL/GenBank/DDBJ whole genome shotgun (WGS) entry which is preliminary data.</text>
</comment>
<dbReference type="PANTHER" id="PTHR45947">
    <property type="entry name" value="SULFOQUINOVOSYL TRANSFERASE SQD2"/>
    <property type="match status" value="1"/>
</dbReference>
<dbReference type="Proteomes" id="UP001597641">
    <property type="component" value="Unassembled WGS sequence"/>
</dbReference>
<name>A0ABW6BWE0_9BACT</name>
<organism evidence="3 4">
    <name type="scientific">Pontibacter toksunensis</name>
    <dbReference type="NCBI Taxonomy" id="1332631"/>
    <lineage>
        <taxon>Bacteria</taxon>
        <taxon>Pseudomonadati</taxon>
        <taxon>Bacteroidota</taxon>
        <taxon>Cytophagia</taxon>
        <taxon>Cytophagales</taxon>
        <taxon>Hymenobacteraceae</taxon>
        <taxon>Pontibacter</taxon>
    </lineage>
</organism>
<dbReference type="PANTHER" id="PTHR45947:SF3">
    <property type="entry name" value="SULFOQUINOVOSYL TRANSFERASE SQD2"/>
    <property type="match status" value="1"/>
</dbReference>
<evidence type="ECO:0000259" key="1">
    <source>
        <dbReference type="Pfam" id="PF00534"/>
    </source>
</evidence>
<dbReference type="RefSeq" id="WP_377487183.1">
    <property type="nucleotide sequence ID" value="NZ_JBHUOX010000013.1"/>
</dbReference>
<reference evidence="4" key="1">
    <citation type="journal article" date="2019" name="Int. J. Syst. Evol. Microbiol.">
        <title>The Global Catalogue of Microorganisms (GCM) 10K type strain sequencing project: providing services to taxonomists for standard genome sequencing and annotation.</title>
        <authorList>
            <consortium name="The Broad Institute Genomics Platform"/>
            <consortium name="The Broad Institute Genome Sequencing Center for Infectious Disease"/>
            <person name="Wu L."/>
            <person name="Ma J."/>
        </authorList>
    </citation>
    <scope>NUCLEOTIDE SEQUENCE [LARGE SCALE GENOMIC DNA]</scope>
    <source>
        <strain evidence="4">KCTC 23984</strain>
    </source>
</reference>
<dbReference type="InterPro" id="IPR028098">
    <property type="entry name" value="Glyco_trans_4-like_N"/>
</dbReference>
<dbReference type="EMBL" id="JBHUOX010000013">
    <property type="protein sequence ID" value="MFD3002090.1"/>
    <property type="molecule type" value="Genomic_DNA"/>
</dbReference>
<gene>
    <name evidence="3" type="ORF">ACFS7Z_17085</name>
</gene>
<dbReference type="InterPro" id="IPR050194">
    <property type="entry name" value="Glycosyltransferase_grp1"/>
</dbReference>
<keyword evidence="3" id="KW-0808">Transferase</keyword>
<dbReference type="InterPro" id="IPR001296">
    <property type="entry name" value="Glyco_trans_1"/>
</dbReference>
<accession>A0ABW6BWE0</accession>
<feature type="domain" description="Glycosyl transferase family 1" evidence="1">
    <location>
        <begin position="188"/>
        <end position="345"/>
    </location>
</feature>
<keyword evidence="4" id="KW-1185">Reference proteome</keyword>
<dbReference type="SUPFAM" id="SSF53756">
    <property type="entry name" value="UDP-Glycosyltransferase/glycogen phosphorylase"/>
    <property type="match status" value="1"/>
</dbReference>
<dbReference type="GO" id="GO:0016757">
    <property type="term" value="F:glycosyltransferase activity"/>
    <property type="evidence" value="ECO:0007669"/>
    <property type="project" value="UniProtKB-KW"/>
</dbReference>
<proteinExistence type="predicted"/>
<feature type="domain" description="Glycosyltransferase subfamily 4-like N-terminal" evidence="2">
    <location>
        <begin position="26"/>
        <end position="178"/>
    </location>
</feature>
<protein>
    <submittedName>
        <fullName evidence="3">Glycosyltransferase</fullName>
        <ecNumber evidence="3">2.4.-.-</ecNumber>
    </submittedName>
</protein>
<dbReference type="CDD" id="cd03811">
    <property type="entry name" value="GT4_GT28_WabH-like"/>
    <property type="match status" value="1"/>
</dbReference>
<dbReference type="Pfam" id="PF13439">
    <property type="entry name" value="Glyco_transf_4"/>
    <property type="match status" value="1"/>
</dbReference>
<evidence type="ECO:0000259" key="2">
    <source>
        <dbReference type="Pfam" id="PF13439"/>
    </source>
</evidence>
<evidence type="ECO:0000313" key="3">
    <source>
        <dbReference type="EMBL" id="MFD3002090.1"/>
    </source>
</evidence>
<keyword evidence="3" id="KW-0328">Glycosyltransferase</keyword>
<sequence>MKFDELPTFLDLKQRILHVTESLNRGGAEVLLVGSVNALPDEFENVVVYLQEPSTLKPALNNVSAVYCLHYKGKKDLVPAALRLSKIIQKHKIKLVHSHLYWPTIIARLAVSKKVPLIFSVHSTITDDAFKPNILSKYLEKLTYSKRQTGVFVSKTALDDYRQHIKATGENVVLYNFVKNEFYAEDAEWKQASSPNQLKLVTVGNLRPQKNHLFLIECVRLLADDGVTLDIYGAGHFRSALELYIAENNINNVKLMGSHPHPERVLKHYDIFVYASRYEGFCIAMAEAMAVGLPCVVPGLKALKEVSGEGQIYYAPEDREAFLKIMRDLNSKPESLINYSTAAKRKALEYRCEKYVNELAALYYQTLKL</sequence>
<dbReference type="Gene3D" id="3.40.50.2000">
    <property type="entry name" value="Glycogen Phosphorylase B"/>
    <property type="match status" value="2"/>
</dbReference>
<dbReference type="Pfam" id="PF00534">
    <property type="entry name" value="Glycos_transf_1"/>
    <property type="match status" value="1"/>
</dbReference>
<evidence type="ECO:0000313" key="4">
    <source>
        <dbReference type="Proteomes" id="UP001597641"/>
    </source>
</evidence>